<feature type="compositionally biased region" description="Polar residues" evidence="1">
    <location>
        <begin position="268"/>
        <end position="279"/>
    </location>
</feature>
<dbReference type="RefSeq" id="WP_344923230.1">
    <property type="nucleotide sequence ID" value="NZ_BAABAQ010000020.1"/>
</dbReference>
<evidence type="ECO:0000256" key="1">
    <source>
        <dbReference type="SAM" id="MobiDB-lite"/>
    </source>
</evidence>
<comment type="caution">
    <text evidence="2">The sequence shown here is derived from an EMBL/GenBank/DDBJ whole genome shotgun (WGS) entry which is preliminary data.</text>
</comment>
<feature type="region of interest" description="Disordered" evidence="1">
    <location>
        <begin position="262"/>
        <end position="283"/>
    </location>
</feature>
<dbReference type="Proteomes" id="UP001501251">
    <property type="component" value="Unassembled WGS sequence"/>
</dbReference>
<evidence type="ECO:0000313" key="2">
    <source>
        <dbReference type="EMBL" id="GAA4209644.1"/>
    </source>
</evidence>
<evidence type="ECO:0008006" key="4">
    <source>
        <dbReference type="Google" id="ProtNLM"/>
    </source>
</evidence>
<organism evidence="2 3">
    <name type="scientific">Streptosporangium oxazolinicum</name>
    <dbReference type="NCBI Taxonomy" id="909287"/>
    <lineage>
        <taxon>Bacteria</taxon>
        <taxon>Bacillati</taxon>
        <taxon>Actinomycetota</taxon>
        <taxon>Actinomycetes</taxon>
        <taxon>Streptosporangiales</taxon>
        <taxon>Streptosporangiaceae</taxon>
        <taxon>Streptosporangium</taxon>
    </lineage>
</organism>
<name>A0ABP8BLF8_9ACTN</name>
<gene>
    <name evidence="2" type="ORF">GCM10022252_76460</name>
</gene>
<dbReference type="EMBL" id="BAABAQ010000020">
    <property type="protein sequence ID" value="GAA4209644.1"/>
    <property type="molecule type" value="Genomic_DNA"/>
</dbReference>
<proteinExistence type="predicted"/>
<evidence type="ECO:0000313" key="3">
    <source>
        <dbReference type="Proteomes" id="UP001501251"/>
    </source>
</evidence>
<protein>
    <recommendedName>
        <fullName evidence="4">DUF222 domain-containing protein</fullName>
    </recommendedName>
</protein>
<sequence length="557" mass="60912">MIGRHGHVTARRDRQRARCGTARSCRICQLEQDDRDHTAAERITLAFHNHYEDFAPTYGFRPREEPGVPWDEVPDATKKLLTETIRRLLAHDIIRAGAGFNASHALPPYAPSVHQTIRDAYRVIDSAAIRDRASFLVRQARHKLSVGMDFDDVVIAAANLVYKVTASRYDFPADEAPARVRDALEVLGTLSEKEGAKYVAQAMRELSDPNADPYGAGDDDGVLLGDAILAAADRRRRNLAADDIVARLPPATAEALHAELDAEEKSAAANTSPDTYSRAHTTRDPETKQIEIAHRALAEGAPLFDQPPAYLICRPPIVPEGCDAYLDLGATGTYAGAVLPEDHCARYLNPGETITVGDQTGRRSAATVTYRVTKPADDESGRLVHAGALVQLQGLTTDPSLRPAPLTVSTCKHCSEPVTYCTDSAQRAVEEPRWWHTGYVVSCSTRPKGHRKGGWPVATPSPADVHAHERAVEAYEHRVAEARETLERMPSQTRAAEKLAEAGATLTKTPGQYYSEEGAYLLAAENVIAMQTALDMRPLDVIRAEREQRAATLTSES</sequence>
<accession>A0ABP8BLF8</accession>
<reference evidence="3" key="1">
    <citation type="journal article" date="2019" name="Int. J. Syst. Evol. Microbiol.">
        <title>The Global Catalogue of Microorganisms (GCM) 10K type strain sequencing project: providing services to taxonomists for standard genome sequencing and annotation.</title>
        <authorList>
            <consortium name="The Broad Institute Genomics Platform"/>
            <consortium name="The Broad Institute Genome Sequencing Center for Infectious Disease"/>
            <person name="Wu L."/>
            <person name="Ma J."/>
        </authorList>
    </citation>
    <scope>NUCLEOTIDE SEQUENCE [LARGE SCALE GENOMIC DNA]</scope>
    <source>
        <strain evidence="3">JCM 17388</strain>
    </source>
</reference>
<keyword evidence="3" id="KW-1185">Reference proteome</keyword>